<evidence type="ECO:0000256" key="2">
    <source>
        <dbReference type="SAM" id="Phobius"/>
    </source>
</evidence>
<accession>A0ABW8EFW6</accession>
<dbReference type="InterPro" id="IPR029030">
    <property type="entry name" value="Caspase-like_dom_sf"/>
</dbReference>
<feature type="transmembrane region" description="Helical" evidence="2">
    <location>
        <begin position="725"/>
        <end position="744"/>
    </location>
</feature>
<dbReference type="EMBL" id="JBIUYY010000005">
    <property type="protein sequence ID" value="MFJ2822139.1"/>
    <property type="molecule type" value="Genomic_DNA"/>
</dbReference>
<organism evidence="4 5">
    <name type="scientific">Streptomyces toxytricini</name>
    <name type="common">Actinomyces toxytricini</name>
    <dbReference type="NCBI Taxonomy" id="67369"/>
    <lineage>
        <taxon>Bacteria</taxon>
        <taxon>Bacillati</taxon>
        <taxon>Actinomycetota</taxon>
        <taxon>Actinomycetes</taxon>
        <taxon>Kitasatosporales</taxon>
        <taxon>Streptomycetaceae</taxon>
        <taxon>Streptomyces</taxon>
    </lineage>
</organism>
<proteinExistence type="predicted"/>
<dbReference type="Proteomes" id="UP001617351">
    <property type="component" value="Unassembled WGS sequence"/>
</dbReference>
<evidence type="ECO:0000313" key="4">
    <source>
        <dbReference type="EMBL" id="MFJ2822139.1"/>
    </source>
</evidence>
<gene>
    <name evidence="4" type="ORF">ACIO7M_13615</name>
</gene>
<name>A0ABW8EFW6_STRT5</name>
<keyword evidence="2" id="KW-0812">Transmembrane</keyword>
<evidence type="ECO:0000259" key="3">
    <source>
        <dbReference type="Pfam" id="PF00656"/>
    </source>
</evidence>
<feature type="compositionally biased region" description="Low complexity" evidence="1">
    <location>
        <begin position="249"/>
        <end position="258"/>
    </location>
</feature>
<dbReference type="Pfam" id="PF00656">
    <property type="entry name" value="Peptidase_C14"/>
    <property type="match status" value="1"/>
</dbReference>
<dbReference type="Gene3D" id="3.40.50.1460">
    <property type="match status" value="1"/>
</dbReference>
<sequence length="765" mass="81353">MSRLPDPRLSRAYLFGSAAYLHDELPDLPAVANNLRDLGSVLTAPSGGFAAEHCSVHLDPPGTVDVFGELRRCAEEAEDTLLVYFAGHGMVRKAGELYLGLPAARRSTLAVTGFPYSLLREVLAESTALNKIVVLDCCFSGWAVQGMGGGSGEALASPEELEIEGSYVLTATPATSTALAPEGAEHTSFTGELLYVLRSGVPGAGELLPLDAVARAVRQRARLRGLPMPDVRAGGSAGRLALLRNAAAAPPAAPAGRSAGRRQARAVRAGVQEPPPLPRTPPAAGVARPLALAGTLHSTKRELAGTLRAHGPDAARRFFGDGRSTATPSEGWADLIGWLRQFGNPDTDDVEGRIALVDRHLADRKLSPALKLLCLLRWLDPAGPVVHRGRRITYDLLARACLAGGGADAADRRLRAELADTPLLDVLAGFDDLAALRGIRAAWSRSLDTWHAAVARQYGWPEAVRRWADETAPGVLLAALLPAPQVAEAVRRLPPATPPEEPPPWYAGVLRCAGGPDTLLARMAEAELAPAAREEVRTRVLAGEESGRRLEEAARRERERQEAAARAEAEHRERHRAWLDAERARLHPQARVAAALQALAVTASWTVPPLAVVWLTWWFSSYEFDTAVSLSQLAGLASLGAALHLVRRAWALGTLYRPGLRSPSAWLPPRVPALALCGVLPAYRWLAGDSSARSDPLKADSDLLRADAGKFFDFVGQNSYGGGDAWLAALLFVPAAVGCLAIGLHAGRILTGRLPAGGPPPPVRD</sequence>
<feature type="region of interest" description="Disordered" evidence="1">
    <location>
        <begin position="249"/>
        <end position="285"/>
    </location>
</feature>
<dbReference type="NCBIfam" id="NF047832">
    <property type="entry name" value="caspase_w_EACC1"/>
    <property type="match status" value="1"/>
</dbReference>
<dbReference type="RefSeq" id="WP_402380481.1">
    <property type="nucleotide sequence ID" value="NZ_JBIUYY010000005.1"/>
</dbReference>
<protein>
    <submittedName>
        <fullName evidence="4">Caspase domain-containing protein</fullName>
    </submittedName>
</protein>
<dbReference type="SUPFAM" id="SSF52129">
    <property type="entry name" value="Caspase-like"/>
    <property type="match status" value="1"/>
</dbReference>
<evidence type="ECO:0000313" key="5">
    <source>
        <dbReference type="Proteomes" id="UP001617351"/>
    </source>
</evidence>
<keyword evidence="5" id="KW-1185">Reference proteome</keyword>
<comment type="caution">
    <text evidence="4">The sequence shown here is derived from an EMBL/GenBank/DDBJ whole genome shotgun (WGS) entry which is preliminary data.</text>
</comment>
<feature type="domain" description="Peptidase C14 caspase" evidence="3">
    <location>
        <begin position="12"/>
        <end position="218"/>
    </location>
</feature>
<reference evidence="4 5" key="1">
    <citation type="submission" date="2024-10" db="EMBL/GenBank/DDBJ databases">
        <title>The Natural Products Discovery Center: Release of the First 8490 Sequenced Strains for Exploring Actinobacteria Biosynthetic Diversity.</title>
        <authorList>
            <person name="Kalkreuter E."/>
            <person name="Kautsar S.A."/>
            <person name="Yang D."/>
            <person name="Bader C.D."/>
            <person name="Teijaro C.N."/>
            <person name="Fluegel L."/>
            <person name="Davis C.M."/>
            <person name="Simpson J.R."/>
            <person name="Lauterbach L."/>
            <person name="Steele A.D."/>
            <person name="Gui C."/>
            <person name="Meng S."/>
            <person name="Li G."/>
            <person name="Viehrig K."/>
            <person name="Ye F."/>
            <person name="Su P."/>
            <person name="Kiefer A.F."/>
            <person name="Nichols A."/>
            <person name="Cepeda A.J."/>
            <person name="Yan W."/>
            <person name="Fan B."/>
            <person name="Jiang Y."/>
            <person name="Adhikari A."/>
            <person name="Zheng C.-J."/>
            <person name="Schuster L."/>
            <person name="Cowan T.M."/>
            <person name="Smanski M.J."/>
            <person name="Chevrette M.G."/>
            <person name="De Carvalho L.P.S."/>
            <person name="Shen B."/>
        </authorList>
    </citation>
    <scope>NUCLEOTIDE SEQUENCE [LARGE SCALE GENOMIC DNA]</scope>
    <source>
        <strain evidence="4 5">NPDC087220</strain>
    </source>
</reference>
<keyword evidence="2" id="KW-0472">Membrane</keyword>
<keyword evidence="2" id="KW-1133">Transmembrane helix</keyword>
<evidence type="ECO:0000256" key="1">
    <source>
        <dbReference type="SAM" id="MobiDB-lite"/>
    </source>
</evidence>
<dbReference type="InterPro" id="IPR011600">
    <property type="entry name" value="Pept_C14_caspase"/>
</dbReference>